<accession>A0A8F5ALW0</accession>
<keyword evidence="1" id="KW-0812">Transmembrane</keyword>
<keyword evidence="2" id="KW-0934">Plastid</keyword>
<protein>
    <submittedName>
        <fullName evidence="2">NADH-plastoquinone oxidoreductase subunit 4</fullName>
    </submittedName>
</protein>
<evidence type="ECO:0000256" key="1">
    <source>
        <dbReference type="SAM" id="Phobius"/>
    </source>
</evidence>
<dbReference type="EMBL" id="MN199150">
    <property type="protein sequence ID" value="QXI85321.1"/>
    <property type="molecule type" value="Genomic_DNA"/>
</dbReference>
<keyword evidence="1" id="KW-0472">Membrane</keyword>
<proteinExistence type="predicted"/>
<sequence length="65" mass="7653">MFNFEILANRAYPGVLEILFYIGFFAVKSSILLLHTKLPDTHREEHLEYLYATSCNFIKNRSIWG</sequence>
<reference evidence="2" key="1">
    <citation type="journal article" date="2021" name="Ecol. Evol.">
        <title>Lineage-specific plastid degradation in subtribe Gentianinae (Gentianaceae).</title>
        <authorList>
            <person name="Fu P.C."/>
            <person name="Sun S.S."/>
            <person name="Twyford A.D."/>
            <person name="Li B.B."/>
            <person name="Zhou R.Q."/>
            <person name="Chen S.L."/>
            <person name="Gao Q.B."/>
            <person name="Favre A."/>
        </authorList>
    </citation>
    <scope>NUCLEOTIDE SEQUENCE</scope>
</reference>
<dbReference type="AlphaFoldDB" id="A0A8F5ALW0"/>
<keyword evidence="1" id="KW-1133">Transmembrane helix</keyword>
<feature type="transmembrane region" description="Helical" evidence="1">
    <location>
        <begin position="12"/>
        <end position="34"/>
    </location>
</feature>
<evidence type="ECO:0000313" key="2">
    <source>
        <dbReference type="EMBL" id="QXI85321.1"/>
    </source>
</evidence>
<name>A0A8F5ALW0_9GENT</name>
<keyword evidence="2" id="KW-0150">Chloroplast</keyword>
<geneLocation type="chloroplast" evidence="2"/>
<organism evidence="2">
    <name type="scientific">Gentiana crassuloides</name>
    <dbReference type="NCBI Taxonomy" id="53144"/>
    <lineage>
        <taxon>Eukaryota</taxon>
        <taxon>Viridiplantae</taxon>
        <taxon>Streptophyta</taxon>
        <taxon>Embryophyta</taxon>
        <taxon>Tracheophyta</taxon>
        <taxon>Spermatophyta</taxon>
        <taxon>Magnoliopsida</taxon>
        <taxon>eudicotyledons</taxon>
        <taxon>Gunneridae</taxon>
        <taxon>Pentapetalae</taxon>
        <taxon>asterids</taxon>
        <taxon>lamiids</taxon>
        <taxon>Gentianales</taxon>
        <taxon>Gentianaceae</taxon>
        <taxon>Gentianeae</taxon>
        <taxon>Gentianinae</taxon>
        <taxon>Gentiana</taxon>
    </lineage>
</organism>
<gene>
    <name evidence="2" type="primary">ndhD</name>
</gene>